<keyword evidence="1" id="KW-0732">Signal</keyword>
<accession>A0A9P9HJ37</accession>
<sequence length="78" mass="8539">MGGCLIMAGLVWLLEGKDYFESLDEPVLASKHSSNLGSGRVFENDRGWSTSRRSQGSSLDAAVPQPVRMQRICIKRAA</sequence>
<evidence type="ECO:0000313" key="3">
    <source>
        <dbReference type="Proteomes" id="UP000736672"/>
    </source>
</evidence>
<dbReference type="EMBL" id="JAGTJS010000009">
    <property type="protein sequence ID" value="KAH7258535.1"/>
    <property type="molecule type" value="Genomic_DNA"/>
</dbReference>
<protein>
    <submittedName>
        <fullName evidence="2">Uncharacterized protein</fullName>
    </submittedName>
</protein>
<dbReference type="Proteomes" id="UP000736672">
    <property type="component" value="Unassembled WGS sequence"/>
</dbReference>
<evidence type="ECO:0000313" key="2">
    <source>
        <dbReference type="EMBL" id="KAH7258535.1"/>
    </source>
</evidence>
<keyword evidence="3" id="KW-1185">Reference proteome</keyword>
<gene>
    <name evidence="2" type="ORF">B0J15DRAFT_493971</name>
</gene>
<evidence type="ECO:0000256" key="1">
    <source>
        <dbReference type="SAM" id="SignalP"/>
    </source>
</evidence>
<feature type="chain" id="PRO_5040482607" evidence="1">
    <location>
        <begin position="17"/>
        <end position="78"/>
    </location>
</feature>
<reference evidence="2" key="1">
    <citation type="journal article" date="2021" name="Nat. Commun.">
        <title>Genetic determinants of endophytism in the Arabidopsis root mycobiome.</title>
        <authorList>
            <person name="Mesny F."/>
            <person name="Miyauchi S."/>
            <person name="Thiergart T."/>
            <person name="Pickel B."/>
            <person name="Atanasova L."/>
            <person name="Karlsson M."/>
            <person name="Huettel B."/>
            <person name="Barry K.W."/>
            <person name="Haridas S."/>
            <person name="Chen C."/>
            <person name="Bauer D."/>
            <person name="Andreopoulos W."/>
            <person name="Pangilinan J."/>
            <person name="LaButti K."/>
            <person name="Riley R."/>
            <person name="Lipzen A."/>
            <person name="Clum A."/>
            <person name="Drula E."/>
            <person name="Henrissat B."/>
            <person name="Kohler A."/>
            <person name="Grigoriev I.V."/>
            <person name="Martin F.M."/>
            <person name="Hacquard S."/>
        </authorList>
    </citation>
    <scope>NUCLEOTIDE SEQUENCE</scope>
    <source>
        <strain evidence="2">FSSC 5 MPI-SDFR-AT-0091</strain>
    </source>
</reference>
<feature type="signal peptide" evidence="1">
    <location>
        <begin position="1"/>
        <end position="16"/>
    </location>
</feature>
<organism evidence="2 3">
    <name type="scientific">Fusarium solani</name>
    <name type="common">Filamentous fungus</name>
    <dbReference type="NCBI Taxonomy" id="169388"/>
    <lineage>
        <taxon>Eukaryota</taxon>
        <taxon>Fungi</taxon>
        <taxon>Dikarya</taxon>
        <taxon>Ascomycota</taxon>
        <taxon>Pezizomycotina</taxon>
        <taxon>Sordariomycetes</taxon>
        <taxon>Hypocreomycetidae</taxon>
        <taxon>Hypocreales</taxon>
        <taxon>Nectriaceae</taxon>
        <taxon>Fusarium</taxon>
        <taxon>Fusarium solani species complex</taxon>
    </lineage>
</organism>
<comment type="caution">
    <text evidence="2">The sequence shown here is derived from an EMBL/GenBank/DDBJ whole genome shotgun (WGS) entry which is preliminary data.</text>
</comment>
<name>A0A9P9HJ37_FUSSL</name>
<dbReference type="AlphaFoldDB" id="A0A9P9HJ37"/>
<proteinExistence type="predicted"/>